<organism evidence="1 2">
    <name type="scientific">Sutterella wadsworthensis 2_1_59BFAA</name>
    <dbReference type="NCBI Taxonomy" id="742823"/>
    <lineage>
        <taxon>Bacteria</taxon>
        <taxon>Pseudomonadati</taxon>
        <taxon>Pseudomonadota</taxon>
        <taxon>Betaproteobacteria</taxon>
        <taxon>Burkholderiales</taxon>
        <taxon>Sutterellaceae</taxon>
        <taxon>Sutterella</taxon>
    </lineage>
</organism>
<sequence>MTQWKTYPDTTPPRGLPLRLEVKEKDQNTGTPEPYFGKTLFQGFAVFDGQDFIPFGSFHRLPIFWDGRLNAFGHKDVTARYALWEDEE</sequence>
<dbReference type="EMBL" id="ADMG01000007">
    <property type="protein sequence ID" value="EKB32230.1"/>
    <property type="molecule type" value="Genomic_DNA"/>
</dbReference>
<dbReference type="RefSeq" id="WP_005433327.1">
    <property type="nucleotide sequence ID" value="NZ_JH815513.1"/>
</dbReference>
<dbReference type="Proteomes" id="UP000005835">
    <property type="component" value="Unassembled WGS sequence"/>
</dbReference>
<gene>
    <name evidence="1" type="ORF">HMPREF9465_00245</name>
</gene>
<evidence type="ECO:0000313" key="2">
    <source>
        <dbReference type="Proteomes" id="UP000005835"/>
    </source>
</evidence>
<proteinExistence type="predicted"/>
<accession>K1JKT6</accession>
<reference evidence="1 2" key="1">
    <citation type="submission" date="2012-05" db="EMBL/GenBank/DDBJ databases">
        <title>The Genome Sequence of Sutterella wadsworthensis 2_1_59BFAA.</title>
        <authorList>
            <consortium name="The Broad Institute Genome Sequencing Platform"/>
            <person name="Earl A."/>
            <person name="Ward D."/>
            <person name="Feldgarden M."/>
            <person name="Gevers D."/>
            <person name="Daigneault M."/>
            <person name="Strauss J."/>
            <person name="Allen-Vercoe E."/>
            <person name="Walker B."/>
            <person name="Young S.K."/>
            <person name="Zeng Q."/>
            <person name="Gargeya S."/>
            <person name="Fitzgerald M."/>
            <person name="Haas B."/>
            <person name="Abouelleil A."/>
            <person name="Alvarado L."/>
            <person name="Arachchi H.M."/>
            <person name="Berlin A.M."/>
            <person name="Chapman S.B."/>
            <person name="Goldberg J."/>
            <person name="Griggs A."/>
            <person name="Gujja S."/>
            <person name="Hansen M."/>
            <person name="Howarth C."/>
            <person name="Imamovic A."/>
            <person name="Larimer J."/>
            <person name="McCowen C."/>
            <person name="Montmayeur A."/>
            <person name="Murphy C."/>
            <person name="Neiman D."/>
            <person name="Pearson M."/>
            <person name="Priest M."/>
            <person name="Roberts A."/>
            <person name="Saif S."/>
            <person name="Shea T."/>
            <person name="Sisk P."/>
            <person name="Sykes S."/>
            <person name="Wortman J."/>
            <person name="Nusbaum C."/>
            <person name="Birren B."/>
        </authorList>
    </citation>
    <scope>NUCLEOTIDE SEQUENCE [LARGE SCALE GENOMIC DNA]</scope>
    <source>
        <strain evidence="1 2">2_1_59BFAA</strain>
    </source>
</reference>
<dbReference type="STRING" id="742823.HMPREF9465_00245"/>
<keyword evidence="2" id="KW-1185">Reference proteome</keyword>
<evidence type="ECO:0000313" key="1">
    <source>
        <dbReference type="EMBL" id="EKB32230.1"/>
    </source>
</evidence>
<dbReference type="AlphaFoldDB" id="K1JKT6"/>
<name>K1JKT6_9BURK</name>
<dbReference type="PATRIC" id="fig|742823.3.peg.236"/>
<dbReference type="HOGENOM" id="CLU_2467868_0_0_4"/>
<protein>
    <submittedName>
        <fullName evidence="1">Uncharacterized protein</fullName>
    </submittedName>
</protein>
<comment type="caution">
    <text evidence="1">The sequence shown here is derived from an EMBL/GenBank/DDBJ whole genome shotgun (WGS) entry which is preliminary data.</text>
</comment>